<evidence type="ECO:0000256" key="1">
    <source>
        <dbReference type="SAM" id="Coils"/>
    </source>
</evidence>
<dbReference type="Proteomes" id="UP000744769">
    <property type="component" value="Unassembled WGS sequence"/>
</dbReference>
<comment type="caution">
    <text evidence="2">The sequence shown here is derived from an EMBL/GenBank/DDBJ whole genome shotgun (WGS) entry which is preliminary data.</text>
</comment>
<protein>
    <submittedName>
        <fullName evidence="2">Uncharacterized protein</fullName>
    </submittedName>
</protein>
<dbReference type="InterPro" id="IPR036689">
    <property type="entry name" value="ESAT-6-like_sf"/>
</dbReference>
<dbReference type="EMBL" id="JAAOIV010000001">
    <property type="protein sequence ID" value="NHN54306.1"/>
    <property type="molecule type" value="Genomic_DNA"/>
</dbReference>
<sequence length="431" mass="46141">MRIAAGDPQGLWEAAGRLDDLIEDLRRHQRCVLSGVSTALARWSGASSIVFAQAAAGHRSDATAAIGQLTRATRATKAYADALETAQTQETTLTLRHESLTTQLRTVQRDLRLPTDPVTRADDERELHRVFADLRVVQRELEDLQRQVTLARRHYQSELSASKPPMMVWDKGLRYAGIGKTYWSLLKKGAATVKLWTTSRALAKAPRGADVTKLLAAYQASVKTLQSTPPWMAPFSRLAANPALGKLGRATGIAGAIAAARPGWKDMQTGGGYGGVRGYITGQAGVAEVAGVILTRTKNPWAIGAGGLFVTAWAVTKAVNRTIDDPSLLTSVGGVGTLVGKTLDDLDESGQLGVGAIALRELARKRVNPWPPALPKLSWPKPPFPVNPLPDLRLRCGPVRPVLPALPIGPIPGFPVYGGPMRCGPVAPVLR</sequence>
<dbReference type="SUPFAM" id="SSF140453">
    <property type="entry name" value="EsxAB dimer-like"/>
    <property type="match status" value="1"/>
</dbReference>
<dbReference type="RefSeq" id="WP_166191745.1">
    <property type="nucleotide sequence ID" value="NZ_JAAOIV010000001.1"/>
</dbReference>
<reference evidence="2" key="1">
    <citation type="submission" date="2020-03" db="EMBL/GenBank/DDBJ databases">
        <title>Draft sequencing of Calidifontibacter sp. DB0510.</title>
        <authorList>
            <person name="Kim D.-U."/>
        </authorList>
    </citation>
    <scope>NUCLEOTIDE SEQUENCE</scope>
    <source>
        <strain evidence="2">DB0510</strain>
    </source>
</reference>
<feature type="coiled-coil region" evidence="1">
    <location>
        <begin position="127"/>
        <end position="154"/>
    </location>
</feature>
<dbReference type="AlphaFoldDB" id="A0A967AWM4"/>
<organism evidence="2 3">
    <name type="scientific">Metallococcus carri</name>
    <dbReference type="NCBI Taxonomy" id="1656884"/>
    <lineage>
        <taxon>Bacteria</taxon>
        <taxon>Bacillati</taxon>
        <taxon>Actinomycetota</taxon>
        <taxon>Actinomycetes</taxon>
        <taxon>Micrococcales</taxon>
        <taxon>Dermacoccaceae</taxon>
        <taxon>Metallococcus</taxon>
    </lineage>
</organism>
<proteinExistence type="predicted"/>
<accession>A0A967AWM4</accession>
<evidence type="ECO:0000313" key="3">
    <source>
        <dbReference type="Proteomes" id="UP000744769"/>
    </source>
</evidence>
<name>A0A967AWM4_9MICO</name>
<gene>
    <name evidence="2" type="ORF">G9U51_00715</name>
</gene>
<keyword evidence="1" id="KW-0175">Coiled coil</keyword>
<evidence type="ECO:0000313" key="2">
    <source>
        <dbReference type="EMBL" id="NHN54306.1"/>
    </source>
</evidence>
<keyword evidence="3" id="KW-1185">Reference proteome</keyword>